<evidence type="ECO:0000313" key="4">
    <source>
        <dbReference type="Proteomes" id="UP000199086"/>
    </source>
</evidence>
<keyword evidence="2" id="KW-1133">Transmembrane helix</keyword>
<feature type="region of interest" description="Disordered" evidence="1">
    <location>
        <begin position="263"/>
        <end position="297"/>
    </location>
</feature>
<feature type="compositionally biased region" description="Pro residues" evidence="1">
    <location>
        <begin position="22"/>
        <end position="33"/>
    </location>
</feature>
<feature type="transmembrane region" description="Helical" evidence="2">
    <location>
        <begin position="210"/>
        <end position="229"/>
    </location>
</feature>
<dbReference type="Proteomes" id="UP000199086">
    <property type="component" value="Unassembled WGS sequence"/>
</dbReference>
<feature type="compositionally biased region" description="Pro residues" evidence="1">
    <location>
        <begin position="287"/>
        <end position="297"/>
    </location>
</feature>
<feature type="compositionally biased region" description="Pro residues" evidence="1">
    <location>
        <begin position="116"/>
        <end position="128"/>
    </location>
</feature>
<gene>
    <name evidence="3" type="ORF">GA0111570_102108</name>
</gene>
<feature type="compositionally biased region" description="Polar residues" evidence="1">
    <location>
        <begin position="81"/>
        <end position="95"/>
    </location>
</feature>
<sequence length="297" mass="31321">MATWQDGPEYAPLVPPSGYEPAGPPTPVNGPDPAPEDTGPEVAPAARPGFEPPESSIPLDSLAPPPMSAARDPHVPFAVASRTTRAGSAWQSSHVPGTQPAPAGPPTPGQDLSVPYPEPPYPEVPYAPTPYGLQPPHDPATPYPPVAPPPTLPHPEGADLAVRERAARWLLGAAGIYFLGTWTGPLVIAAVILAALMVMTRPGVRPAAKLVSRIALGLVVGVCVVTVLAGDGLAAATPLARAIGLVHAFLCVMWFVRERSEIDAERQRRERERSSWPPPPDHHSWPGPGPYPPEDHR</sequence>
<dbReference type="OrthoDB" id="3734606at2"/>
<keyword evidence="2" id="KW-0472">Membrane</keyword>
<dbReference type="RefSeq" id="WP_139283125.1">
    <property type="nucleotide sequence ID" value="NZ_FMYF01000002.1"/>
</dbReference>
<protein>
    <submittedName>
        <fullName evidence="3">Uncharacterized protein</fullName>
    </submittedName>
</protein>
<accession>A0A1G6GEC0</accession>
<dbReference type="EMBL" id="FMYF01000002">
    <property type="protein sequence ID" value="SDB80320.1"/>
    <property type="molecule type" value="Genomic_DNA"/>
</dbReference>
<organism evidence="3 4">
    <name type="scientific">Raineyella antarctica</name>
    <dbReference type="NCBI Taxonomy" id="1577474"/>
    <lineage>
        <taxon>Bacteria</taxon>
        <taxon>Bacillati</taxon>
        <taxon>Actinomycetota</taxon>
        <taxon>Actinomycetes</taxon>
        <taxon>Propionibacteriales</taxon>
        <taxon>Propionibacteriaceae</taxon>
        <taxon>Raineyella</taxon>
    </lineage>
</organism>
<evidence type="ECO:0000256" key="2">
    <source>
        <dbReference type="SAM" id="Phobius"/>
    </source>
</evidence>
<reference evidence="3 4" key="1">
    <citation type="submission" date="2016-06" db="EMBL/GenBank/DDBJ databases">
        <authorList>
            <person name="Olsen C.W."/>
            <person name="Carey S."/>
            <person name="Hinshaw L."/>
            <person name="Karasin A.I."/>
        </authorList>
    </citation>
    <scope>NUCLEOTIDE SEQUENCE [LARGE SCALE GENOMIC DNA]</scope>
    <source>
        <strain evidence="3 4">LZ-22</strain>
    </source>
</reference>
<keyword evidence="2" id="KW-0812">Transmembrane</keyword>
<name>A0A1G6GEC0_9ACTN</name>
<evidence type="ECO:0000256" key="1">
    <source>
        <dbReference type="SAM" id="MobiDB-lite"/>
    </source>
</evidence>
<feature type="transmembrane region" description="Helical" evidence="2">
    <location>
        <begin position="235"/>
        <end position="256"/>
    </location>
</feature>
<feature type="compositionally biased region" description="Pro residues" evidence="1">
    <location>
        <begin position="136"/>
        <end position="153"/>
    </location>
</feature>
<feature type="transmembrane region" description="Helical" evidence="2">
    <location>
        <begin position="169"/>
        <end position="198"/>
    </location>
</feature>
<proteinExistence type="predicted"/>
<dbReference type="STRING" id="1577474.GA0111570_102108"/>
<dbReference type="PRINTS" id="PR01217">
    <property type="entry name" value="PRICHEXTENSN"/>
</dbReference>
<dbReference type="AlphaFoldDB" id="A0A1G6GEC0"/>
<evidence type="ECO:0000313" key="3">
    <source>
        <dbReference type="EMBL" id="SDB80320.1"/>
    </source>
</evidence>
<feature type="compositionally biased region" description="Basic and acidic residues" evidence="1">
    <location>
        <begin position="263"/>
        <end position="284"/>
    </location>
</feature>
<keyword evidence="4" id="KW-1185">Reference proteome</keyword>
<feature type="region of interest" description="Disordered" evidence="1">
    <location>
        <begin position="1"/>
        <end position="157"/>
    </location>
</feature>